<name>A0A235B5F6_9BACL</name>
<keyword evidence="1" id="KW-0812">Transmembrane</keyword>
<reference evidence="2 3" key="1">
    <citation type="submission" date="2017-07" db="EMBL/GenBank/DDBJ databases">
        <title>The genome sequence of Paludifilum halophilum highlights mechanisms for microbial adaptation to high salt environemnts.</title>
        <authorList>
            <person name="Belbahri L."/>
        </authorList>
    </citation>
    <scope>NUCLEOTIDE SEQUENCE [LARGE SCALE GENOMIC DNA]</scope>
    <source>
        <strain evidence="2 3">DSM 102817</strain>
    </source>
</reference>
<accession>A0A235B5F6</accession>
<evidence type="ECO:0000313" key="3">
    <source>
        <dbReference type="Proteomes" id="UP000215459"/>
    </source>
</evidence>
<dbReference type="AlphaFoldDB" id="A0A235B5F6"/>
<dbReference type="Proteomes" id="UP000215459">
    <property type="component" value="Unassembled WGS sequence"/>
</dbReference>
<feature type="transmembrane region" description="Helical" evidence="1">
    <location>
        <begin position="71"/>
        <end position="90"/>
    </location>
</feature>
<keyword evidence="3" id="KW-1185">Reference proteome</keyword>
<dbReference type="RefSeq" id="WP_094264773.1">
    <property type="nucleotide sequence ID" value="NZ_NOWF01000006.1"/>
</dbReference>
<proteinExistence type="predicted"/>
<dbReference type="EMBL" id="NOWF01000006">
    <property type="protein sequence ID" value="OYD07538.1"/>
    <property type="molecule type" value="Genomic_DNA"/>
</dbReference>
<dbReference type="OrthoDB" id="2990064at2"/>
<feature type="transmembrane region" description="Helical" evidence="1">
    <location>
        <begin position="39"/>
        <end position="59"/>
    </location>
</feature>
<sequence length="91" mass="10544">MHVIRWSIIFVLLTLFLMGLTAALDWYEPSSWQYSLRVAGGFYFLLALIASGIVSIPRMRIRTRKSVPREDWAFIFIVVTIALFGVSLWFT</sequence>
<evidence type="ECO:0000313" key="2">
    <source>
        <dbReference type="EMBL" id="OYD07538.1"/>
    </source>
</evidence>
<evidence type="ECO:0000256" key="1">
    <source>
        <dbReference type="SAM" id="Phobius"/>
    </source>
</evidence>
<gene>
    <name evidence="2" type="ORF">CHM34_11635</name>
</gene>
<protein>
    <submittedName>
        <fullName evidence="2">Uncharacterized protein</fullName>
    </submittedName>
</protein>
<keyword evidence="1" id="KW-1133">Transmembrane helix</keyword>
<keyword evidence="1" id="KW-0472">Membrane</keyword>
<organism evidence="2 3">
    <name type="scientific">Paludifilum halophilum</name>
    <dbReference type="NCBI Taxonomy" id="1642702"/>
    <lineage>
        <taxon>Bacteria</taxon>
        <taxon>Bacillati</taxon>
        <taxon>Bacillota</taxon>
        <taxon>Bacilli</taxon>
        <taxon>Bacillales</taxon>
        <taxon>Thermoactinomycetaceae</taxon>
        <taxon>Paludifilum</taxon>
    </lineage>
</organism>
<comment type="caution">
    <text evidence="2">The sequence shown here is derived from an EMBL/GenBank/DDBJ whole genome shotgun (WGS) entry which is preliminary data.</text>
</comment>